<organism evidence="1 2">
    <name type="scientific">Polarella glacialis</name>
    <name type="common">Dinoflagellate</name>
    <dbReference type="NCBI Taxonomy" id="89957"/>
    <lineage>
        <taxon>Eukaryota</taxon>
        <taxon>Sar</taxon>
        <taxon>Alveolata</taxon>
        <taxon>Dinophyceae</taxon>
        <taxon>Suessiales</taxon>
        <taxon>Suessiaceae</taxon>
        <taxon>Polarella</taxon>
    </lineage>
</organism>
<evidence type="ECO:0000313" key="2">
    <source>
        <dbReference type="Proteomes" id="UP000626109"/>
    </source>
</evidence>
<dbReference type="Proteomes" id="UP000626109">
    <property type="component" value="Unassembled WGS sequence"/>
</dbReference>
<comment type="caution">
    <text evidence="1">The sequence shown here is derived from an EMBL/GenBank/DDBJ whole genome shotgun (WGS) entry which is preliminary data.</text>
</comment>
<proteinExistence type="predicted"/>
<dbReference type="EMBL" id="CAJNNW010001971">
    <property type="protein sequence ID" value="CAE8642337.1"/>
    <property type="molecule type" value="Genomic_DNA"/>
</dbReference>
<accession>A0A813HX90</accession>
<name>A0A813HX90_POLGL</name>
<sequence>MDPETARRVHYYNQDGRYRHYAIFEQRLPHHEAFLAPPAPEGAPGVPGPALSADGNDNNDVAVLFAGDWRFSRRTAAAISQFLVRPLRAAVFAVMSGDPVSDGSAERGAMQTAFPSLFDFVWMPDISPDELEVELRKSGSLPLYQALGGVALGPVSSGGSSALQALRKLQAVLDIATKHEAHRRQPWKWLVFSRTDLVWVAPHPPISLLDPRAIWISNTTYTGVAVTRYAGLNDWHAAVPRSLANAYFGRWSLIISGQVPCRPGQDPEELLGSIIHVLEVPVGLFAAVASLERCDSWNCAWKGWYGDRRNATHRFRFHSDEEDILNYAPGLRSGALSWASARDGSGDLFRLRLLSS</sequence>
<reference evidence="1" key="1">
    <citation type="submission" date="2021-02" db="EMBL/GenBank/DDBJ databases">
        <authorList>
            <person name="Dougan E. K."/>
            <person name="Rhodes N."/>
            <person name="Thang M."/>
            <person name="Chan C."/>
        </authorList>
    </citation>
    <scope>NUCLEOTIDE SEQUENCE</scope>
</reference>
<evidence type="ECO:0000313" key="1">
    <source>
        <dbReference type="EMBL" id="CAE8642337.1"/>
    </source>
</evidence>
<dbReference type="AlphaFoldDB" id="A0A813HX90"/>
<gene>
    <name evidence="1" type="ORF">PGLA2088_LOCUS2434</name>
</gene>
<protein>
    <submittedName>
        <fullName evidence="1">Uncharacterized protein</fullName>
    </submittedName>
</protein>